<dbReference type="InterPro" id="IPR006553">
    <property type="entry name" value="Leu-rich_rpt_Cys-con_subtyp"/>
</dbReference>
<reference evidence="1 2" key="1">
    <citation type="submission" date="2023-10" db="EMBL/GenBank/DDBJ databases">
        <title>Genomes of two closely related lineages of the louse Polyplax serrata with different host specificities.</title>
        <authorList>
            <person name="Martinu J."/>
            <person name="Tarabai H."/>
            <person name="Stefka J."/>
            <person name="Hypsa V."/>
        </authorList>
    </citation>
    <scope>NUCLEOTIDE SEQUENCE [LARGE SCALE GENOMIC DNA]</scope>
    <source>
        <strain evidence="1">HR10_N</strain>
    </source>
</reference>
<name>A0AAN8PMZ7_POLSC</name>
<evidence type="ECO:0000313" key="1">
    <source>
        <dbReference type="EMBL" id="KAK6639342.1"/>
    </source>
</evidence>
<evidence type="ECO:0000313" key="2">
    <source>
        <dbReference type="Proteomes" id="UP001372834"/>
    </source>
</evidence>
<organism evidence="1 2">
    <name type="scientific">Polyplax serrata</name>
    <name type="common">Common mouse louse</name>
    <dbReference type="NCBI Taxonomy" id="468196"/>
    <lineage>
        <taxon>Eukaryota</taxon>
        <taxon>Metazoa</taxon>
        <taxon>Ecdysozoa</taxon>
        <taxon>Arthropoda</taxon>
        <taxon>Hexapoda</taxon>
        <taxon>Insecta</taxon>
        <taxon>Pterygota</taxon>
        <taxon>Neoptera</taxon>
        <taxon>Paraneoptera</taxon>
        <taxon>Psocodea</taxon>
        <taxon>Troctomorpha</taxon>
        <taxon>Phthiraptera</taxon>
        <taxon>Anoplura</taxon>
        <taxon>Polyplacidae</taxon>
        <taxon>Polyplax</taxon>
    </lineage>
</organism>
<gene>
    <name evidence="1" type="ORF">RUM43_007614</name>
</gene>
<dbReference type="Gene3D" id="3.80.10.10">
    <property type="entry name" value="Ribonuclease Inhibitor"/>
    <property type="match status" value="1"/>
</dbReference>
<dbReference type="Proteomes" id="UP001372834">
    <property type="component" value="Unassembled WGS sequence"/>
</dbReference>
<dbReference type="SUPFAM" id="SSF52047">
    <property type="entry name" value="RNI-like"/>
    <property type="match status" value="1"/>
</dbReference>
<accession>A0AAN8PMZ7</accession>
<dbReference type="InterPro" id="IPR032675">
    <property type="entry name" value="LRR_dom_sf"/>
</dbReference>
<comment type="caution">
    <text evidence="1">The sequence shown here is derived from an EMBL/GenBank/DDBJ whole genome shotgun (WGS) entry which is preliminary data.</text>
</comment>
<dbReference type="SMART" id="SM00367">
    <property type="entry name" value="LRR_CC"/>
    <property type="match status" value="2"/>
</dbReference>
<dbReference type="EMBL" id="JAWJWE010000003">
    <property type="protein sequence ID" value="KAK6639342.1"/>
    <property type="molecule type" value="Genomic_DNA"/>
</dbReference>
<proteinExistence type="predicted"/>
<sequence>MLPLARVSCLSVIPGPEPPKLLLQYLDLTDCSAVDDSGLKIIVRNCPQLVYLYLRRCVQITDQKC</sequence>
<protein>
    <submittedName>
        <fullName evidence="1">Uncharacterized protein</fullName>
    </submittedName>
</protein>
<dbReference type="AlphaFoldDB" id="A0AAN8PMZ7"/>